<dbReference type="SUPFAM" id="SSF50494">
    <property type="entry name" value="Trypsin-like serine proteases"/>
    <property type="match status" value="1"/>
</dbReference>
<dbReference type="EMBL" id="JADOUF010000001">
    <property type="protein sequence ID" value="MBG6137278.1"/>
    <property type="molecule type" value="Genomic_DNA"/>
</dbReference>
<evidence type="ECO:0000313" key="2">
    <source>
        <dbReference type="EMBL" id="MBG6137278.1"/>
    </source>
</evidence>
<dbReference type="GO" id="GO:0004252">
    <property type="term" value="F:serine-type endopeptidase activity"/>
    <property type="evidence" value="ECO:0007669"/>
    <property type="project" value="InterPro"/>
</dbReference>
<comment type="caution">
    <text evidence="2">The sequence shown here is derived from an EMBL/GenBank/DDBJ whole genome shotgun (WGS) entry which is preliminary data.</text>
</comment>
<dbReference type="InterPro" id="IPR033116">
    <property type="entry name" value="TRYPSIN_SER"/>
</dbReference>
<dbReference type="AlphaFoldDB" id="A0A8J7GS76"/>
<feature type="domain" description="Peptidase S1" evidence="1">
    <location>
        <begin position="199"/>
        <end position="410"/>
    </location>
</feature>
<dbReference type="PROSITE" id="PS00134">
    <property type="entry name" value="TRYPSIN_HIS"/>
    <property type="match status" value="1"/>
</dbReference>
<evidence type="ECO:0000259" key="1">
    <source>
        <dbReference type="Pfam" id="PF00089"/>
    </source>
</evidence>
<dbReference type="InterPro" id="IPR009003">
    <property type="entry name" value="Peptidase_S1_PA"/>
</dbReference>
<evidence type="ECO:0000313" key="3">
    <source>
        <dbReference type="Proteomes" id="UP000622552"/>
    </source>
</evidence>
<dbReference type="GO" id="GO:0006508">
    <property type="term" value="P:proteolysis"/>
    <property type="evidence" value="ECO:0007669"/>
    <property type="project" value="InterPro"/>
</dbReference>
<dbReference type="InterPro" id="IPR018114">
    <property type="entry name" value="TRYPSIN_HIS"/>
</dbReference>
<keyword evidence="3" id="KW-1185">Reference proteome</keyword>
<name>A0A8J7GS76_9ACTN</name>
<dbReference type="Pfam" id="PF00089">
    <property type="entry name" value="Trypsin"/>
    <property type="match status" value="1"/>
</dbReference>
<accession>A0A8J7GS76</accession>
<dbReference type="PROSITE" id="PS00135">
    <property type="entry name" value="TRYPSIN_SER"/>
    <property type="match status" value="1"/>
</dbReference>
<dbReference type="RefSeq" id="WP_197004159.1">
    <property type="nucleotide sequence ID" value="NZ_BONS01000020.1"/>
</dbReference>
<gene>
    <name evidence="2" type="ORF">IW245_003472</name>
</gene>
<dbReference type="Proteomes" id="UP000622552">
    <property type="component" value="Unassembled WGS sequence"/>
</dbReference>
<dbReference type="Gene3D" id="2.40.10.10">
    <property type="entry name" value="Trypsin-like serine proteases"/>
    <property type="match status" value="2"/>
</dbReference>
<reference evidence="2" key="1">
    <citation type="submission" date="2020-11" db="EMBL/GenBank/DDBJ databases">
        <title>Sequencing the genomes of 1000 actinobacteria strains.</title>
        <authorList>
            <person name="Klenk H.-P."/>
        </authorList>
    </citation>
    <scope>NUCLEOTIDE SEQUENCE</scope>
    <source>
        <strain evidence="2">DSM 45356</strain>
    </source>
</reference>
<dbReference type="InterPro" id="IPR043504">
    <property type="entry name" value="Peptidase_S1_PA_chymotrypsin"/>
</dbReference>
<proteinExistence type="predicted"/>
<dbReference type="InterPro" id="IPR001254">
    <property type="entry name" value="Trypsin_dom"/>
</dbReference>
<organism evidence="2 3">
    <name type="scientific">Longispora fulva</name>
    <dbReference type="NCBI Taxonomy" id="619741"/>
    <lineage>
        <taxon>Bacteria</taxon>
        <taxon>Bacillati</taxon>
        <taxon>Actinomycetota</taxon>
        <taxon>Actinomycetes</taxon>
        <taxon>Micromonosporales</taxon>
        <taxon>Micromonosporaceae</taxon>
        <taxon>Longispora</taxon>
    </lineage>
</organism>
<protein>
    <recommendedName>
        <fullName evidence="1">Peptidase S1 domain-containing protein</fullName>
    </recommendedName>
</protein>
<sequence>MTTGVLSLLDQERIVLPTPRRTVALRWVAATLTVVVPALLISNQHASAAEPVPYGMTASTYAAMLAQRADAPVADTLQAAIDSGDATGFTSLAYGPRGGLALYWKGDLPPAVATAVTVARTRSKVDVLPAAWSRREQKAAALTVYQHLKPTTSSPTQVLWSGEGKGLTIRSADPAAHALTSAALGGVPVVWEAPRGIVPTRNRQYDNSPWWGGSRMMVHNVKGQYTCTTGFAVWRNGSPYMLTAGHCATAPDSVFDGLGDYMGWTPGPENWPHDVILLSLDGGNYGGRVYDGGAYSDWGKSVSGWDYARPGQWVCDSGAQSGVHCSIQLTNQFSASLYVPQDHPDSDGDGNYWITDLIVANKTDGGAAAISGDSGGPIFWLDGNRVRVIGTISGGNGDSGGSTLVFQDFYTAANDLGLSGVVTAP</sequence>